<dbReference type="PANTHER" id="PTHR44858:SF17">
    <property type="match status" value="1"/>
</dbReference>
<keyword evidence="9" id="KW-1185">Reference proteome</keyword>
<dbReference type="PANTHER" id="PTHR44858">
    <property type="entry name" value="TETRATRICOPEPTIDE REPEAT PROTEIN 6"/>
    <property type="match status" value="1"/>
</dbReference>
<comment type="similarity">
    <text evidence="3 5">Belongs to the small heat shock protein (HSP20) family.</text>
</comment>
<sequence>MKLATAAALSARPVACNAGRVSARASCTSMAEGRWRPMRAGRMGGPRRPEGMHGNCTSEGLRNSWAGLESLARELEEGSTGLLDPSLFTGPRRAGAWRRAPTRPLPFDVIEQADRVLLMFDLPGIARNDVKIKVSQEGILTISVSRPAPQSTPPAGRSDGDAPAGAGAAAEEAEGAAAEAQPEPVVEAEAAAEEEKEEKAAEPQQTVVRLERPYGSFSRSIRLPKGVDADGIAAKMADGVLTLTIPKAARQQPPSVSISVDHAAAAAVDVLPAAIRPELAPDQALYDAADPQLRAAARLLQQALNAGDVWEEEARWTRIIEEYGGLDANWVPDLVGRAWGNRGNARSRQGRLREALADYNRSIAICPWSADPVLNRGVVLEALGRFEEAKRDYQAVLAVAPDDPAAWNNLGNACTGTGDWGEAAEYYGRAAQLAPAFSFALANRALALYQLGQDNRAIKEMRSLLRKYPDFPDMRAGLAAALWEAGLEAEAEAEWQRVGDPRYRDPAWLRGERRWPPRLAEALQALIEIRGVAAAAGGTTCASGAARRGASC</sequence>
<evidence type="ECO:0000313" key="8">
    <source>
        <dbReference type="EMBL" id="EFN58963.1"/>
    </source>
</evidence>
<dbReference type="Pfam" id="PF00515">
    <property type="entry name" value="TPR_1"/>
    <property type="match status" value="1"/>
</dbReference>
<feature type="compositionally biased region" description="Low complexity" evidence="6">
    <location>
        <begin position="162"/>
        <end position="189"/>
    </location>
</feature>
<dbReference type="OrthoDB" id="421121at2759"/>
<proteinExistence type="inferred from homology"/>
<keyword evidence="2 4" id="KW-0802">TPR repeat</keyword>
<evidence type="ECO:0000256" key="6">
    <source>
        <dbReference type="SAM" id="MobiDB-lite"/>
    </source>
</evidence>
<dbReference type="Pfam" id="PF13432">
    <property type="entry name" value="TPR_16"/>
    <property type="match status" value="2"/>
</dbReference>
<protein>
    <recommendedName>
        <fullName evidence="7">SHSP domain-containing protein</fullName>
    </recommendedName>
</protein>
<feature type="region of interest" description="Disordered" evidence="6">
    <location>
        <begin position="37"/>
        <end position="58"/>
    </location>
</feature>
<dbReference type="STRING" id="554065.E1Z3Y9"/>
<evidence type="ECO:0000259" key="7">
    <source>
        <dbReference type="PROSITE" id="PS01031"/>
    </source>
</evidence>
<keyword evidence="1" id="KW-0677">Repeat</keyword>
<dbReference type="KEGG" id="cvr:CHLNCDRAFT_56644"/>
<dbReference type="InParanoid" id="E1Z3Y9"/>
<feature type="repeat" description="TPR" evidence="4">
    <location>
        <begin position="370"/>
        <end position="403"/>
    </location>
</feature>
<dbReference type="CDD" id="cd06464">
    <property type="entry name" value="ACD_sHsps-like"/>
    <property type="match status" value="1"/>
</dbReference>
<dbReference type="PROSITE" id="PS50005">
    <property type="entry name" value="TPR"/>
    <property type="match status" value="3"/>
</dbReference>
<feature type="domain" description="SHSP" evidence="7">
    <location>
        <begin position="98"/>
        <end position="261"/>
    </location>
</feature>
<dbReference type="AlphaFoldDB" id="E1Z3Y9"/>
<feature type="region of interest" description="Disordered" evidence="6">
    <location>
        <begin position="144"/>
        <end position="207"/>
    </location>
</feature>
<dbReference type="PROSITE" id="PS01031">
    <property type="entry name" value="SHSP"/>
    <property type="match status" value="1"/>
</dbReference>
<dbReference type="Gene3D" id="1.25.40.10">
    <property type="entry name" value="Tetratricopeptide repeat domain"/>
    <property type="match status" value="1"/>
</dbReference>
<organism evidence="9">
    <name type="scientific">Chlorella variabilis</name>
    <name type="common">Green alga</name>
    <dbReference type="NCBI Taxonomy" id="554065"/>
    <lineage>
        <taxon>Eukaryota</taxon>
        <taxon>Viridiplantae</taxon>
        <taxon>Chlorophyta</taxon>
        <taxon>core chlorophytes</taxon>
        <taxon>Trebouxiophyceae</taxon>
        <taxon>Chlorellales</taxon>
        <taxon>Chlorellaceae</taxon>
        <taxon>Chlorella clade</taxon>
        <taxon>Chlorella</taxon>
    </lineage>
</organism>
<gene>
    <name evidence="8" type="ORF">CHLNCDRAFT_56644</name>
</gene>
<evidence type="ECO:0000256" key="1">
    <source>
        <dbReference type="ARBA" id="ARBA00022737"/>
    </source>
</evidence>
<dbReference type="InterPro" id="IPR011990">
    <property type="entry name" value="TPR-like_helical_dom_sf"/>
</dbReference>
<dbReference type="Gene3D" id="2.60.40.790">
    <property type="match status" value="1"/>
</dbReference>
<evidence type="ECO:0000313" key="9">
    <source>
        <dbReference type="Proteomes" id="UP000008141"/>
    </source>
</evidence>
<dbReference type="InterPro" id="IPR019734">
    <property type="entry name" value="TPR_rpt"/>
</dbReference>
<dbReference type="InterPro" id="IPR002068">
    <property type="entry name" value="A-crystallin/Hsp20_dom"/>
</dbReference>
<dbReference type="InterPro" id="IPR008978">
    <property type="entry name" value="HSP20-like_chaperone"/>
</dbReference>
<dbReference type="SUPFAM" id="SSF49764">
    <property type="entry name" value="HSP20-like chaperones"/>
    <property type="match status" value="1"/>
</dbReference>
<dbReference type="GeneID" id="17358421"/>
<dbReference type="SMART" id="SM00028">
    <property type="entry name" value="TPR"/>
    <property type="match status" value="4"/>
</dbReference>
<accession>E1Z3Y9</accession>
<dbReference type="InterPro" id="IPR050498">
    <property type="entry name" value="Ycf3"/>
</dbReference>
<dbReference type="eggNOG" id="KOG4626">
    <property type="taxonomic scope" value="Eukaryota"/>
</dbReference>
<dbReference type="EMBL" id="GL433836">
    <property type="protein sequence ID" value="EFN58963.1"/>
    <property type="molecule type" value="Genomic_DNA"/>
</dbReference>
<feature type="repeat" description="TPR" evidence="4">
    <location>
        <begin position="404"/>
        <end position="437"/>
    </location>
</feature>
<dbReference type="RefSeq" id="XP_005851065.1">
    <property type="nucleotide sequence ID" value="XM_005851003.1"/>
</dbReference>
<evidence type="ECO:0000256" key="4">
    <source>
        <dbReference type="PROSITE-ProRule" id="PRU00339"/>
    </source>
</evidence>
<dbReference type="Proteomes" id="UP000008141">
    <property type="component" value="Unassembled WGS sequence"/>
</dbReference>
<name>E1Z3Y9_CHLVA</name>
<reference evidence="8 9" key="1">
    <citation type="journal article" date="2010" name="Plant Cell">
        <title>The Chlorella variabilis NC64A genome reveals adaptation to photosymbiosis, coevolution with viruses, and cryptic sex.</title>
        <authorList>
            <person name="Blanc G."/>
            <person name="Duncan G."/>
            <person name="Agarkova I."/>
            <person name="Borodovsky M."/>
            <person name="Gurnon J."/>
            <person name="Kuo A."/>
            <person name="Lindquist E."/>
            <person name="Lucas S."/>
            <person name="Pangilinan J."/>
            <person name="Polle J."/>
            <person name="Salamov A."/>
            <person name="Terry A."/>
            <person name="Yamada T."/>
            <person name="Dunigan D.D."/>
            <person name="Grigoriev I.V."/>
            <person name="Claverie J.M."/>
            <person name="Van Etten J.L."/>
        </authorList>
    </citation>
    <scope>NUCLEOTIDE SEQUENCE [LARGE SCALE GENOMIC DNA]</scope>
    <source>
        <strain evidence="8 9">NC64A</strain>
    </source>
</reference>
<evidence type="ECO:0000256" key="5">
    <source>
        <dbReference type="RuleBase" id="RU003616"/>
    </source>
</evidence>
<evidence type="ECO:0000256" key="2">
    <source>
        <dbReference type="ARBA" id="ARBA00022803"/>
    </source>
</evidence>
<dbReference type="Pfam" id="PF00011">
    <property type="entry name" value="HSP20"/>
    <property type="match status" value="1"/>
</dbReference>
<dbReference type="SUPFAM" id="SSF48452">
    <property type="entry name" value="TPR-like"/>
    <property type="match status" value="1"/>
</dbReference>
<feature type="repeat" description="TPR" evidence="4">
    <location>
        <begin position="336"/>
        <end position="369"/>
    </location>
</feature>
<evidence type="ECO:0000256" key="3">
    <source>
        <dbReference type="PROSITE-ProRule" id="PRU00285"/>
    </source>
</evidence>